<organism evidence="1">
    <name type="scientific">marine sediment metagenome</name>
    <dbReference type="NCBI Taxonomy" id="412755"/>
    <lineage>
        <taxon>unclassified sequences</taxon>
        <taxon>metagenomes</taxon>
        <taxon>ecological metagenomes</taxon>
    </lineage>
</organism>
<dbReference type="AlphaFoldDB" id="X1I200"/>
<dbReference type="EMBL" id="BARU01026327">
    <property type="protein sequence ID" value="GAH75747.1"/>
    <property type="molecule type" value="Genomic_DNA"/>
</dbReference>
<comment type="caution">
    <text evidence="1">The sequence shown here is derived from an EMBL/GenBank/DDBJ whole genome shotgun (WGS) entry which is preliminary data.</text>
</comment>
<protein>
    <submittedName>
        <fullName evidence="1">Uncharacterized protein</fullName>
    </submittedName>
</protein>
<sequence length="58" mass="6677">MQAAWVIDYLDYASANVEGGTPLNLRQWLEKERLRLKAIMDHEHGDATINWPTPQEPS</sequence>
<accession>X1I200</accession>
<proteinExistence type="predicted"/>
<evidence type="ECO:0000313" key="1">
    <source>
        <dbReference type="EMBL" id="GAH75747.1"/>
    </source>
</evidence>
<reference evidence="1" key="1">
    <citation type="journal article" date="2014" name="Front. Microbiol.">
        <title>High frequency of phylogenetically diverse reductive dehalogenase-homologous genes in deep subseafloor sedimentary metagenomes.</title>
        <authorList>
            <person name="Kawai M."/>
            <person name="Futagami T."/>
            <person name="Toyoda A."/>
            <person name="Takaki Y."/>
            <person name="Nishi S."/>
            <person name="Hori S."/>
            <person name="Arai W."/>
            <person name="Tsubouchi T."/>
            <person name="Morono Y."/>
            <person name="Uchiyama I."/>
            <person name="Ito T."/>
            <person name="Fujiyama A."/>
            <person name="Inagaki F."/>
            <person name="Takami H."/>
        </authorList>
    </citation>
    <scope>NUCLEOTIDE SEQUENCE</scope>
    <source>
        <strain evidence="1">Expedition CK06-06</strain>
    </source>
</reference>
<gene>
    <name evidence="1" type="ORF">S03H2_42307</name>
</gene>
<name>X1I200_9ZZZZ</name>